<dbReference type="EMBL" id="JAAGYP010000045">
    <property type="protein sequence ID" value="NEN72842.1"/>
    <property type="molecule type" value="Genomic_DNA"/>
</dbReference>
<dbReference type="InterPro" id="IPR023346">
    <property type="entry name" value="Lysozyme-like_dom_sf"/>
</dbReference>
<feature type="domain" description="Transglycosylase SLT" evidence="1">
    <location>
        <begin position="17"/>
        <end position="117"/>
    </location>
</feature>
<accession>A0A8T6QF56</accession>
<dbReference type="Pfam" id="PF01464">
    <property type="entry name" value="SLT"/>
    <property type="match status" value="1"/>
</dbReference>
<gene>
    <name evidence="2" type="ORF">G3W53_22560</name>
</gene>
<sequence>MFLMSVVIPLTVCLLNASAVHHIEPEILLSIISVEGGRVGAVSVNKNGSEDLGIMQINTHAWLPLVSNTFFAGNQQIANEKLTNDGCFNIYVGTWILSKAISEENGDVWEGVGKYHSKTPTYKYKYIEKVKKEYERIKSYR</sequence>
<organism evidence="2 3">
    <name type="scientific">Escherichia coli</name>
    <dbReference type="NCBI Taxonomy" id="562"/>
    <lineage>
        <taxon>Bacteria</taxon>
        <taxon>Pseudomonadati</taxon>
        <taxon>Pseudomonadota</taxon>
        <taxon>Gammaproteobacteria</taxon>
        <taxon>Enterobacterales</taxon>
        <taxon>Enterobacteriaceae</taxon>
        <taxon>Escherichia</taxon>
    </lineage>
</organism>
<dbReference type="Gene3D" id="1.10.530.10">
    <property type="match status" value="1"/>
</dbReference>
<evidence type="ECO:0000313" key="2">
    <source>
        <dbReference type="EMBL" id="NEN72842.1"/>
    </source>
</evidence>
<evidence type="ECO:0000313" key="3">
    <source>
        <dbReference type="Proteomes" id="UP000471360"/>
    </source>
</evidence>
<reference evidence="2 3" key="1">
    <citation type="submission" date="2020-02" db="EMBL/GenBank/DDBJ databases">
        <authorList>
            <person name="Subbiah M."/>
            <person name="Call D."/>
        </authorList>
    </citation>
    <scope>NUCLEOTIDE SEQUENCE [LARGE SCALE GENOMIC DNA]</scope>
    <source>
        <strain evidence="2 3">8375wB1</strain>
    </source>
</reference>
<dbReference type="SUPFAM" id="SSF53955">
    <property type="entry name" value="Lysozyme-like"/>
    <property type="match status" value="1"/>
</dbReference>
<evidence type="ECO:0000259" key="1">
    <source>
        <dbReference type="Pfam" id="PF01464"/>
    </source>
</evidence>
<proteinExistence type="predicted"/>
<name>A0A8T6QF56_ECOLX</name>
<comment type="caution">
    <text evidence="2">The sequence shown here is derived from an EMBL/GenBank/DDBJ whole genome shotgun (WGS) entry which is preliminary data.</text>
</comment>
<protein>
    <submittedName>
        <fullName evidence="2">Lytic transglycosylase domain-containing protein</fullName>
    </submittedName>
</protein>
<dbReference type="AlphaFoldDB" id="A0A8T6QF56"/>
<dbReference type="CDD" id="cd13400">
    <property type="entry name" value="LT_IagB-like"/>
    <property type="match status" value="1"/>
</dbReference>
<dbReference type="InterPro" id="IPR008258">
    <property type="entry name" value="Transglycosylase_SLT_dom_1"/>
</dbReference>
<dbReference type="Proteomes" id="UP000471360">
    <property type="component" value="Unassembled WGS sequence"/>
</dbReference>